<dbReference type="PANTHER" id="PTHR34300">
    <property type="entry name" value="QUEUOSINE PRECURSOR TRANSPORTER-RELATED"/>
    <property type="match status" value="1"/>
</dbReference>
<dbReference type="AlphaFoldDB" id="A0A1B1VCZ1"/>
<dbReference type="PANTHER" id="PTHR34300:SF2">
    <property type="entry name" value="QUEUOSINE PRECURSOR TRANSPORTER-RELATED"/>
    <property type="match status" value="1"/>
</dbReference>
<sequence>MTRSLNLLKVENGLIYYTNEDNDYVLSSPARGLINKGLVVFFKKEHRDLIHAMDPITKFDIKWYGFLTALYLASLLVAIPMSPHSVEIFGTWQPAGILIFPLTFLVLDTINATLRYEYAKSTTYFGAGMCALASGLIAVTFFTFDIKSPYKEVFEPLIYLYLINSLCILAADQANNFIFRKLSMKLHKAPIWARSIISSTIGQALYTVIWIGLFFNSSTSLTLLQKIADNYLFKVGYAVALIPVLYALVFTYNILKAKKQNDASELDENSNYA</sequence>
<dbReference type="eggNOG" id="COG1738">
    <property type="taxonomic scope" value="Bacteria"/>
</dbReference>
<dbReference type="EMBL" id="JXXR01000022">
    <property type="protein sequence ID" value="KJY68449.1"/>
    <property type="molecule type" value="Genomic_DNA"/>
</dbReference>
<dbReference type="STRING" id="190893.BA953_13010"/>
<gene>
    <name evidence="1" type="ORF">TW71_20450</name>
</gene>
<reference evidence="1" key="1">
    <citation type="journal article" date="2015" name="BMC Genomics">
        <title>Genome mining reveals unlocked bioactive potential of marine Gram-negative bacteria.</title>
        <authorList>
            <person name="Machado H."/>
            <person name="Sonnenschein E.C."/>
            <person name="Melchiorsen J."/>
            <person name="Gram L."/>
        </authorList>
    </citation>
    <scope>NUCLEOTIDE SEQUENCE</scope>
    <source>
        <strain evidence="1">S2052</strain>
    </source>
</reference>
<dbReference type="RefSeq" id="WP_019274759.1">
    <property type="nucleotide sequence ID" value="NZ_CP016556.1"/>
</dbReference>
<name>A0A1B1VCZ1_9VIBR</name>
<accession>A0A1B1VCZ1</accession>
<protein>
    <submittedName>
        <fullName evidence="1">Uncharacterized protein</fullName>
    </submittedName>
</protein>
<comment type="caution">
    <text evidence="1">The sequence shown here is derived from an EMBL/GenBank/DDBJ whole genome shotgun (WGS) entry which is preliminary data.</text>
</comment>
<dbReference type="InterPro" id="IPR003744">
    <property type="entry name" value="YhhQ"/>
</dbReference>
<organism evidence="1">
    <name type="scientific">Vibrio coralliilyticus</name>
    <dbReference type="NCBI Taxonomy" id="190893"/>
    <lineage>
        <taxon>Bacteria</taxon>
        <taxon>Pseudomonadati</taxon>
        <taxon>Pseudomonadota</taxon>
        <taxon>Gammaproteobacteria</taxon>
        <taxon>Vibrionales</taxon>
        <taxon>Vibrionaceae</taxon>
        <taxon>Vibrio</taxon>
    </lineage>
</organism>
<dbReference type="Pfam" id="PF02592">
    <property type="entry name" value="Vut_1"/>
    <property type="match status" value="1"/>
</dbReference>
<evidence type="ECO:0000313" key="1">
    <source>
        <dbReference type="EMBL" id="KJY68449.1"/>
    </source>
</evidence>
<proteinExistence type="predicted"/>